<organism evidence="2 3">
    <name type="scientific">Terriglobus roseus</name>
    <dbReference type="NCBI Taxonomy" id="392734"/>
    <lineage>
        <taxon>Bacteria</taxon>
        <taxon>Pseudomonadati</taxon>
        <taxon>Acidobacteriota</taxon>
        <taxon>Terriglobia</taxon>
        <taxon>Terriglobales</taxon>
        <taxon>Acidobacteriaceae</taxon>
        <taxon>Terriglobus</taxon>
    </lineage>
</organism>
<keyword evidence="3" id="KW-1185">Reference proteome</keyword>
<evidence type="ECO:0008006" key="4">
    <source>
        <dbReference type="Google" id="ProtNLM"/>
    </source>
</evidence>
<feature type="signal peptide" evidence="1">
    <location>
        <begin position="1"/>
        <end position="25"/>
    </location>
</feature>
<dbReference type="Proteomes" id="UP000182427">
    <property type="component" value="Chromosome I"/>
</dbReference>
<dbReference type="OrthoDB" id="4300819at2"/>
<dbReference type="PROSITE" id="PS51257">
    <property type="entry name" value="PROKAR_LIPOPROTEIN"/>
    <property type="match status" value="1"/>
</dbReference>
<name>A0A1G7PX61_9BACT</name>
<dbReference type="AlphaFoldDB" id="A0A1G7PX61"/>
<evidence type="ECO:0000256" key="1">
    <source>
        <dbReference type="SAM" id="SignalP"/>
    </source>
</evidence>
<evidence type="ECO:0000313" key="3">
    <source>
        <dbReference type="Proteomes" id="UP000182427"/>
    </source>
</evidence>
<sequence length="674" mass="71808">MKQFSSLKAAFAVAAVFACSLPVLTAQMDHEKPMATPPTPTVYVNPRAPESDPRVGLKAGLYDSGVAAKGIELVQTIAKPSGFAPDVDKIPAWENAAPPAPGAPRGAAIPAPYGTTNSDLAFKGKYVFVGNYYGVNTYDITDPAHTKLVTSMVCPGGQGDVSVYGNLLFMSVEAANGRVDCGVQGFASLEEAQKAQAAQREQMANMSAEERQKAMAGMMANRKPEPAEKDRVRGVRIFDISDVTKPKQITDVQTCRGSHTHTVVIDPKDKDNVYIYVSGSAGVRDAKELTGCSGASPDEDPNTALFTIVVIQVPLAHPELAKVVNSPRIFSDPATGNANGLWKGGNHGEGTQTTSATRGCHDITVYSAVGLAAGACSGNGILLDISDVVHPKRLDAVSDPNYAFWHSANFTNDGKAILFSDEWGGGGQPRCRATDPMQWGADAIFSIGPDKKMTLKSYYKMPAAQTDKENCVAHNGSEIPVPGRALHVQSWYQGGISLVDWTDPAHPFEVAYFDRGPISGNKFAMGGQWSTYWYNGMIYGSEIARGLDVLKLTPTEFMTEDEIAAANQISFKELNVQDQPKVVWPATYITAKAYLDQLGRGDSLSKDKVASIKALVNQAGTDKKAAAKLKGMAGELDKAAATAKTPADAKRLQGLAEIFRKNADGAPLVLASLN</sequence>
<proteinExistence type="predicted"/>
<accession>A0A1G7PX61</accession>
<evidence type="ECO:0000313" key="2">
    <source>
        <dbReference type="EMBL" id="SDF90825.1"/>
    </source>
</evidence>
<keyword evidence="1" id="KW-0732">Signal</keyword>
<dbReference type="EMBL" id="LT629690">
    <property type="protein sequence ID" value="SDF90825.1"/>
    <property type="molecule type" value="Genomic_DNA"/>
</dbReference>
<dbReference type="RefSeq" id="WP_083346415.1">
    <property type="nucleotide sequence ID" value="NZ_LT629690.1"/>
</dbReference>
<reference evidence="2 3" key="1">
    <citation type="submission" date="2016-10" db="EMBL/GenBank/DDBJ databases">
        <authorList>
            <person name="de Groot N.N."/>
        </authorList>
    </citation>
    <scope>NUCLEOTIDE SEQUENCE [LARGE SCALE GENOMIC DNA]</scope>
    <source>
        <strain evidence="2 3">GAS232</strain>
    </source>
</reference>
<gene>
    <name evidence="2" type="ORF">SAMN05444167_3659</name>
</gene>
<feature type="chain" id="PRO_5009242321" description="LVIVD repeat-containing protein" evidence="1">
    <location>
        <begin position="26"/>
        <end position="674"/>
    </location>
</feature>
<protein>
    <recommendedName>
        <fullName evidence="4">LVIVD repeat-containing protein</fullName>
    </recommendedName>
</protein>